<gene>
    <name evidence="2" type="ORF">K450DRAFT_263517</name>
</gene>
<evidence type="ECO:0000313" key="2">
    <source>
        <dbReference type="EMBL" id="KAI8575058.1"/>
    </source>
</evidence>
<organism evidence="2 3">
    <name type="scientific">Umbelopsis ramanniana AG</name>
    <dbReference type="NCBI Taxonomy" id="1314678"/>
    <lineage>
        <taxon>Eukaryota</taxon>
        <taxon>Fungi</taxon>
        <taxon>Fungi incertae sedis</taxon>
        <taxon>Mucoromycota</taxon>
        <taxon>Mucoromycotina</taxon>
        <taxon>Umbelopsidomycetes</taxon>
        <taxon>Umbelopsidales</taxon>
        <taxon>Umbelopsidaceae</taxon>
        <taxon>Umbelopsis</taxon>
    </lineage>
</organism>
<comment type="caution">
    <text evidence="2">The sequence shown here is derived from an EMBL/GenBank/DDBJ whole genome shotgun (WGS) entry which is preliminary data.</text>
</comment>
<dbReference type="Proteomes" id="UP001206595">
    <property type="component" value="Unassembled WGS sequence"/>
</dbReference>
<dbReference type="GeneID" id="75918000"/>
<dbReference type="AlphaFoldDB" id="A0AAD5HAE0"/>
<protein>
    <submittedName>
        <fullName evidence="2">Uncharacterized protein</fullName>
    </submittedName>
</protein>
<accession>A0AAD5HAE0</accession>
<reference evidence="2" key="2">
    <citation type="journal article" date="2022" name="Proc. Natl. Acad. Sci. U.S.A.">
        <title>Diploid-dominant life cycles characterize the early evolution of Fungi.</title>
        <authorList>
            <person name="Amses K.R."/>
            <person name="Simmons D.R."/>
            <person name="Longcore J.E."/>
            <person name="Mondo S.J."/>
            <person name="Seto K."/>
            <person name="Jeronimo G.H."/>
            <person name="Bonds A.E."/>
            <person name="Quandt C.A."/>
            <person name="Davis W.J."/>
            <person name="Chang Y."/>
            <person name="Federici B.A."/>
            <person name="Kuo A."/>
            <person name="LaButti K."/>
            <person name="Pangilinan J."/>
            <person name="Andreopoulos W."/>
            <person name="Tritt A."/>
            <person name="Riley R."/>
            <person name="Hundley H."/>
            <person name="Johnson J."/>
            <person name="Lipzen A."/>
            <person name="Barry K."/>
            <person name="Lang B.F."/>
            <person name="Cuomo C.A."/>
            <person name="Buchler N.E."/>
            <person name="Grigoriev I.V."/>
            <person name="Spatafora J.W."/>
            <person name="Stajich J.E."/>
            <person name="James T.Y."/>
        </authorList>
    </citation>
    <scope>NUCLEOTIDE SEQUENCE</scope>
    <source>
        <strain evidence="2">AG</strain>
    </source>
</reference>
<keyword evidence="1" id="KW-0812">Transmembrane</keyword>
<dbReference type="RefSeq" id="XP_051440063.1">
    <property type="nucleotide sequence ID" value="XM_051592658.1"/>
</dbReference>
<evidence type="ECO:0000313" key="3">
    <source>
        <dbReference type="Proteomes" id="UP001206595"/>
    </source>
</evidence>
<dbReference type="EMBL" id="MU621004">
    <property type="protein sequence ID" value="KAI8575058.1"/>
    <property type="molecule type" value="Genomic_DNA"/>
</dbReference>
<proteinExistence type="predicted"/>
<keyword evidence="1" id="KW-0472">Membrane</keyword>
<evidence type="ECO:0000256" key="1">
    <source>
        <dbReference type="SAM" id="Phobius"/>
    </source>
</evidence>
<reference evidence="2" key="1">
    <citation type="submission" date="2021-06" db="EMBL/GenBank/DDBJ databases">
        <authorList>
            <consortium name="DOE Joint Genome Institute"/>
            <person name="Mondo S.J."/>
            <person name="Amses K.R."/>
            <person name="Simmons D.R."/>
            <person name="Longcore J.E."/>
            <person name="Seto K."/>
            <person name="Alves G.H."/>
            <person name="Bonds A.E."/>
            <person name="Quandt C.A."/>
            <person name="Davis W.J."/>
            <person name="Chang Y."/>
            <person name="Letcher P.M."/>
            <person name="Powell M.J."/>
            <person name="Kuo A."/>
            <person name="Labutti K."/>
            <person name="Pangilinan J."/>
            <person name="Andreopoulos W."/>
            <person name="Tritt A."/>
            <person name="Riley R."/>
            <person name="Hundley H."/>
            <person name="Johnson J."/>
            <person name="Lipzen A."/>
            <person name="Barry K."/>
            <person name="Berbee M.L."/>
            <person name="Buchler N.E."/>
            <person name="Grigoriev I.V."/>
            <person name="Spatafora J.W."/>
            <person name="Stajich J.E."/>
            <person name="James T.Y."/>
        </authorList>
    </citation>
    <scope>NUCLEOTIDE SEQUENCE</scope>
    <source>
        <strain evidence="2">AG</strain>
    </source>
</reference>
<sequence>MARRSIETLFAFNPIFFCMNLKAVVKTGLQFRHWTHRSTLLSHSCYFCAAGLVMLSCDLNAFQLKSRVFMSF</sequence>
<keyword evidence="3" id="KW-1185">Reference proteome</keyword>
<name>A0AAD5HAE0_UMBRA</name>
<feature type="transmembrane region" description="Helical" evidence="1">
    <location>
        <begin position="40"/>
        <end position="62"/>
    </location>
</feature>
<keyword evidence="1" id="KW-1133">Transmembrane helix</keyword>